<evidence type="ECO:0008006" key="5">
    <source>
        <dbReference type="Google" id="ProtNLM"/>
    </source>
</evidence>
<dbReference type="Proteomes" id="UP000076927">
    <property type="component" value="Chromosome"/>
</dbReference>
<protein>
    <recommendedName>
        <fullName evidence="5">DUF3298 domain-containing protein</fullName>
    </recommendedName>
</protein>
<dbReference type="InterPro" id="IPR021729">
    <property type="entry name" value="DUF3298"/>
</dbReference>
<dbReference type="KEGG" id="pswu:SY83_01095"/>
<dbReference type="OrthoDB" id="5637at2"/>
<feature type="domain" description="DUF3298" evidence="1">
    <location>
        <begin position="116"/>
        <end position="185"/>
    </location>
</feature>
<dbReference type="Gene3D" id="3.90.640.20">
    <property type="entry name" value="Heat-shock cognate protein, ATPase"/>
    <property type="match status" value="1"/>
</dbReference>
<name>A0A172TDZ0_9BACL</name>
<evidence type="ECO:0000259" key="2">
    <source>
        <dbReference type="Pfam" id="PF13739"/>
    </source>
</evidence>
<dbReference type="EMBL" id="CP011388">
    <property type="protein sequence ID" value="ANE45162.1"/>
    <property type="molecule type" value="Genomic_DNA"/>
</dbReference>
<dbReference type="STRING" id="1178515.SY83_01095"/>
<evidence type="ECO:0000259" key="1">
    <source>
        <dbReference type="Pfam" id="PF11738"/>
    </source>
</evidence>
<dbReference type="InterPro" id="IPR025303">
    <property type="entry name" value="PdaC"/>
</dbReference>
<sequence>MTNYAYPVGIQSKSMPTPGGSFNYPAITGLNNTAIQDKMNREIVQLMQVMMKSQQDYLKGTDPESIGNYEIKTNERGILSLVLSSYVFSSPMAHGNTIARSLTFDVKTGKSYQLAELFKPGSDYVKTLSALVAAQIKSRDIQTLEPFMAISPDQNFYLADKALVLYFQLYEITPYYFGIPMFPISVYDLQSIAVENGLLDVLSQQLS</sequence>
<gene>
    <name evidence="3" type="ORF">SY83_01095</name>
</gene>
<dbReference type="Pfam" id="PF13739">
    <property type="entry name" value="PdaC"/>
    <property type="match status" value="1"/>
</dbReference>
<dbReference type="RefSeq" id="WP_068603461.1">
    <property type="nucleotide sequence ID" value="NZ_CP011388.1"/>
</dbReference>
<feature type="domain" description="Deacetylase PdaC" evidence="2">
    <location>
        <begin position="22"/>
        <end position="97"/>
    </location>
</feature>
<proteinExistence type="predicted"/>
<evidence type="ECO:0000313" key="4">
    <source>
        <dbReference type="Proteomes" id="UP000076927"/>
    </source>
</evidence>
<keyword evidence="4" id="KW-1185">Reference proteome</keyword>
<reference evidence="3 4" key="1">
    <citation type="submission" date="2015-01" db="EMBL/GenBank/DDBJ databases">
        <title>Paenibacillus swuensis/DY6/whole genome sequencing.</title>
        <authorList>
            <person name="Kim M.K."/>
            <person name="Srinivasan S."/>
            <person name="Lee J.-J."/>
        </authorList>
    </citation>
    <scope>NUCLEOTIDE SEQUENCE [LARGE SCALE GENOMIC DNA]</scope>
    <source>
        <strain evidence="3 4">DY6</strain>
    </source>
</reference>
<accession>A0A172TDZ0</accession>
<evidence type="ECO:0000313" key="3">
    <source>
        <dbReference type="EMBL" id="ANE45162.1"/>
    </source>
</evidence>
<dbReference type="InterPro" id="IPR037126">
    <property type="entry name" value="PdaC/RsiV-like_sf"/>
</dbReference>
<dbReference type="PATRIC" id="fig|1178515.4.peg.191"/>
<organism evidence="3 4">
    <name type="scientific">Paenibacillus swuensis</name>
    <dbReference type="NCBI Taxonomy" id="1178515"/>
    <lineage>
        <taxon>Bacteria</taxon>
        <taxon>Bacillati</taxon>
        <taxon>Bacillota</taxon>
        <taxon>Bacilli</taxon>
        <taxon>Bacillales</taxon>
        <taxon>Paenibacillaceae</taxon>
        <taxon>Paenibacillus</taxon>
    </lineage>
</organism>
<dbReference type="AlphaFoldDB" id="A0A172TDZ0"/>
<dbReference type="Gene3D" id="3.30.565.40">
    <property type="entry name" value="Fervidobacterium nodosum Rt17-B1 like"/>
    <property type="match status" value="1"/>
</dbReference>
<dbReference type="Pfam" id="PF11738">
    <property type="entry name" value="DUF3298"/>
    <property type="match status" value="1"/>
</dbReference>